<proteinExistence type="predicted"/>
<evidence type="ECO:0008006" key="4">
    <source>
        <dbReference type="Google" id="ProtNLM"/>
    </source>
</evidence>
<dbReference type="InterPro" id="IPR024529">
    <property type="entry name" value="ECF_trnsprt_substrate-spec"/>
</dbReference>
<evidence type="ECO:0000256" key="1">
    <source>
        <dbReference type="SAM" id="Phobius"/>
    </source>
</evidence>
<keyword evidence="3" id="KW-1185">Reference proteome</keyword>
<dbReference type="InterPro" id="IPR030949">
    <property type="entry name" value="ECF_S_folate_fam"/>
</dbReference>
<protein>
    <recommendedName>
        <fullName evidence="4">Folate family ECF transporter S component</fullName>
    </recommendedName>
</protein>
<reference evidence="2 3" key="2">
    <citation type="submission" date="2024-02" db="EMBL/GenBank/DDBJ databases">
        <title>The Genome Sequence of Enterococcus sp. DIV0159.</title>
        <authorList>
            <person name="Earl A."/>
            <person name="Manson A."/>
            <person name="Gilmore M."/>
            <person name="Sanders J."/>
            <person name="Shea T."/>
            <person name="Howe W."/>
            <person name="Livny J."/>
            <person name="Cuomo C."/>
            <person name="Neafsey D."/>
            <person name="Birren B."/>
        </authorList>
    </citation>
    <scope>NUCLEOTIDE SEQUENCE [LARGE SCALE GENOMIC DNA]</scope>
    <source>
        <strain evidence="2 3">665A</strain>
    </source>
</reference>
<dbReference type="NCBIfam" id="TIGR04518">
    <property type="entry name" value="ECF_S_folT_fam"/>
    <property type="match status" value="1"/>
</dbReference>
<evidence type="ECO:0000313" key="2">
    <source>
        <dbReference type="EMBL" id="MEO1772736.1"/>
    </source>
</evidence>
<keyword evidence="1" id="KW-1133">Transmembrane helix</keyword>
<feature type="transmembrane region" description="Helical" evidence="1">
    <location>
        <begin position="44"/>
        <end position="66"/>
    </location>
</feature>
<sequence>MKKKLDARSITTMALLIALMVTLSRVLGIETQFLKVSFTFVPEIIMGMLFGPLWTGVGSVVADFIGMALLPKAPFFIGFTINAFVSGAIYGFFFYKKEITWKNSIQSVVVNTIVINLILTPLWLAIMYNVPLNSWIIWAPRLIKTIIWVPIQSILTYFLGSVLPYKRWVAQFNTH</sequence>
<keyword evidence="1" id="KW-0472">Membrane</keyword>
<feature type="transmembrane region" description="Helical" evidence="1">
    <location>
        <begin position="107"/>
        <end position="130"/>
    </location>
</feature>
<evidence type="ECO:0000313" key="3">
    <source>
        <dbReference type="Proteomes" id="UP000664357"/>
    </source>
</evidence>
<dbReference type="Proteomes" id="UP000664357">
    <property type="component" value="Unassembled WGS sequence"/>
</dbReference>
<dbReference type="Gene3D" id="1.10.1760.20">
    <property type="match status" value="1"/>
</dbReference>
<organism evidence="2 3">
    <name type="scientific">Candidatus Enterococcus ferrettii</name>
    <dbReference type="NCBI Taxonomy" id="2815324"/>
    <lineage>
        <taxon>Bacteria</taxon>
        <taxon>Bacillati</taxon>
        <taxon>Bacillota</taxon>
        <taxon>Bacilli</taxon>
        <taxon>Lactobacillales</taxon>
        <taxon>Enterococcaceae</taxon>
        <taxon>Enterococcus</taxon>
    </lineage>
</organism>
<accession>A0ABV0EW01</accession>
<dbReference type="Pfam" id="PF12822">
    <property type="entry name" value="ECF_trnsprt"/>
    <property type="match status" value="1"/>
</dbReference>
<dbReference type="EMBL" id="JAFREL020000005">
    <property type="protein sequence ID" value="MEO1772736.1"/>
    <property type="molecule type" value="Genomic_DNA"/>
</dbReference>
<dbReference type="RefSeq" id="WP_207704808.1">
    <property type="nucleotide sequence ID" value="NZ_JAFREL020000005.1"/>
</dbReference>
<reference evidence="2 3" key="1">
    <citation type="submission" date="2021-03" db="EMBL/GenBank/DDBJ databases">
        <authorList>
            <person name="Gilmore M.S."/>
            <person name="Schwartzman J."/>
            <person name="Van Tyne D."/>
            <person name="Martin M."/>
            <person name="Earl A.M."/>
            <person name="Manson A.L."/>
            <person name="Straub T."/>
            <person name="Salamzade R."/>
            <person name="Saavedra J."/>
            <person name="Lebreton F."/>
            <person name="Prichula J."/>
            <person name="Schaufler K."/>
            <person name="Gaca A."/>
            <person name="Sgardioli B."/>
            <person name="Wagenaar J."/>
            <person name="Strong T."/>
        </authorList>
    </citation>
    <scope>NUCLEOTIDE SEQUENCE [LARGE SCALE GENOMIC DNA]</scope>
    <source>
        <strain evidence="2 3">665A</strain>
    </source>
</reference>
<keyword evidence="1" id="KW-0812">Transmembrane</keyword>
<feature type="transmembrane region" description="Helical" evidence="1">
    <location>
        <begin position="142"/>
        <end position="165"/>
    </location>
</feature>
<gene>
    <name evidence="2" type="ORF">JZO67_004718</name>
</gene>
<comment type="caution">
    <text evidence="2">The sequence shown here is derived from an EMBL/GenBank/DDBJ whole genome shotgun (WGS) entry which is preliminary data.</text>
</comment>
<feature type="transmembrane region" description="Helical" evidence="1">
    <location>
        <begin position="73"/>
        <end position="95"/>
    </location>
</feature>
<name>A0ABV0EW01_9ENTE</name>